<dbReference type="PATRIC" id="fig|1226633.4.peg.936"/>
<dbReference type="InterPro" id="IPR036249">
    <property type="entry name" value="Thioredoxin-like_sf"/>
</dbReference>
<organism evidence="2 3">
    <name type="scientific">Fusobacterium necrophorum subsp. funduliforme B35</name>
    <dbReference type="NCBI Taxonomy" id="1226633"/>
    <lineage>
        <taxon>Bacteria</taxon>
        <taxon>Fusobacteriati</taxon>
        <taxon>Fusobacteriota</taxon>
        <taxon>Fusobacteriia</taxon>
        <taxon>Fusobacteriales</taxon>
        <taxon>Fusobacteriaceae</taxon>
        <taxon>Fusobacterium</taxon>
    </lineage>
</organism>
<gene>
    <name evidence="2" type="ORF">C095_04620</name>
</gene>
<dbReference type="InterPro" id="IPR011767">
    <property type="entry name" value="GLR_AS"/>
</dbReference>
<reference evidence="2 3" key="1">
    <citation type="submission" date="2013-08" db="EMBL/GenBank/DDBJ databases">
        <title>An opportunistic ruminal bacterium that causes liver abscesses in cattle.</title>
        <authorList>
            <person name="Benahmed F.H."/>
            <person name="Rasmussen M."/>
            <person name="Harbottle H."/>
            <person name="Soppet D."/>
            <person name="Nagaraja T.G."/>
            <person name="Davidson M."/>
        </authorList>
    </citation>
    <scope>NUCLEOTIDE SEQUENCE [LARGE SCALE GENOMIC DNA]</scope>
    <source>
        <strain evidence="2 3">B35</strain>
    </source>
</reference>
<evidence type="ECO:0000313" key="2">
    <source>
        <dbReference type="EMBL" id="KID49435.1"/>
    </source>
</evidence>
<accession>A0A0B4ER12</accession>
<evidence type="ECO:0000313" key="3">
    <source>
        <dbReference type="Proteomes" id="UP000031184"/>
    </source>
</evidence>
<dbReference type="Pfam" id="PF00462">
    <property type="entry name" value="Glutaredoxin"/>
    <property type="match status" value="1"/>
</dbReference>
<dbReference type="PROSITE" id="PS00195">
    <property type="entry name" value="GLUTAREDOXIN_1"/>
    <property type="match status" value="1"/>
</dbReference>
<dbReference type="Gene3D" id="3.40.30.10">
    <property type="entry name" value="Glutaredoxin"/>
    <property type="match status" value="1"/>
</dbReference>
<dbReference type="InterPro" id="IPR002109">
    <property type="entry name" value="Glutaredoxin"/>
</dbReference>
<comment type="caution">
    <text evidence="2">The sequence shown here is derived from an EMBL/GenBank/DDBJ whole genome shotgun (WGS) entry which is preliminary data.</text>
</comment>
<dbReference type="SUPFAM" id="SSF52833">
    <property type="entry name" value="Thioredoxin-like"/>
    <property type="match status" value="1"/>
</dbReference>
<sequence length="100" mass="12365">MKKLYMFVTSWCPHCKNAKKWIQEWKTEYPEYEKVNLEIIDEENEVEKVNALNLDYYYVPTFFWKMKSYTKAFPAKKSSKPYWIKHYKIKEKGLFQNTIF</sequence>
<dbReference type="EMBL" id="AUZI01000012">
    <property type="protein sequence ID" value="KID49435.1"/>
    <property type="molecule type" value="Genomic_DNA"/>
</dbReference>
<dbReference type="Proteomes" id="UP000031184">
    <property type="component" value="Unassembled WGS sequence"/>
</dbReference>
<proteinExistence type="predicted"/>
<dbReference type="AlphaFoldDB" id="A0A0B4ER12"/>
<protein>
    <recommendedName>
        <fullName evidence="1">Glutaredoxin domain-containing protein</fullName>
    </recommendedName>
</protein>
<evidence type="ECO:0000259" key="1">
    <source>
        <dbReference type="Pfam" id="PF00462"/>
    </source>
</evidence>
<feature type="domain" description="Glutaredoxin" evidence="1">
    <location>
        <begin position="6"/>
        <end position="44"/>
    </location>
</feature>
<name>A0A0B4ER12_9FUSO</name>